<sequence>MEFGKVLENEINTIDFTLPADGEQTLLTLKGKKRTDTNFYIGCAKWGRKEWINLIYPPKTKEKDFLMHYVKHFNTIELNAIFYGIPKAEQIVKWKEIAEHYAKQDFLFCPKFTQNITHIKRLVNAQPETDLYLQAIHNFGKYLGPCFLQLSDNFGPKNFDALKNYLTLLPVDLNMFVEVRHTDWFKDGKARKDLFALLASLNKGAVITDASGRRDCVHMELSTPKAFIRFVGNGGKYLDSDKKRVDEWAMRLKSWLDRGLEDVYFFLHQHDEKDTPIIADYTIEVFNKELGAGLKRINFINNAELF</sequence>
<dbReference type="Proteomes" id="UP001165460">
    <property type="component" value="Unassembled WGS sequence"/>
</dbReference>
<comment type="caution">
    <text evidence="1">The sequence shown here is derived from an EMBL/GenBank/DDBJ whole genome shotgun (WGS) entry which is preliminary data.</text>
</comment>
<dbReference type="Pfam" id="PF01904">
    <property type="entry name" value="DUF72"/>
    <property type="match status" value="1"/>
</dbReference>
<proteinExistence type="predicted"/>
<dbReference type="EMBL" id="JALGBH010000002">
    <property type="protein sequence ID" value="MCJ0743615.1"/>
    <property type="molecule type" value="Genomic_DNA"/>
</dbReference>
<protein>
    <submittedName>
        <fullName evidence="1">DUF72 domain-containing protein</fullName>
    </submittedName>
</protein>
<dbReference type="SUPFAM" id="SSF117396">
    <property type="entry name" value="TM1631-like"/>
    <property type="match status" value="1"/>
</dbReference>
<gene>
    <name evidence="1" type="ORF">MMF97_12910</name>
</gene>
<organism evidence="1 2">
    <name type="scientific">Pedobacter montanisoli</name>
    <dbReference type="NCBI Taxonomy" id="2923277"/>
    <lineage>
        <taxon>Bacteria</taxon>
        <taxon>Pseudomonadati</taxon>
        <taxon>Bacteroidota</taxon>
        <taxon>Sphingobacteriia</taxon>
        <taxon>Sphingobacteriales</taxon>
        <taxon>Sphingobacteriaceae</taxon>
        <taxon>Pedobacter</taxon>
    </lineage>
</organism>
<keyword evidence="2" id="KW-1185">Reference proteome</keyword>
<evidence type="ECO:0000313" key="1">
    <source>
        <dbReference type="EMBL" id="MCJ0743615.1"/>
    </source>
</evidence>
<dbReference type="RefSeq" id="WP_243362857.1">
    <property type="nucleotide sequence ID" value="NZ_JALGBH010000002.1"/>
</dbReference>
<evidence type="ECO:0000313" key="2">
    <source>
        <dbReference type="Proteomes" id="UP001165460"/>
    </source>
</evidence>
<dbReference type="PANTHER" id="PTHR30348:SF9">
    <property type="entry name" value="UPF0759 PROTEIN YECE"/>
    <property type="match status" value="1"/>
</dbReference>
<dbReference type="InterPro" id="IPR002763">
    <property type="entry name" value="DUF72"/>
</dbReference>
<name>A0ABS9ZZB1_9SPHI</name>
<accession>A0ABS9ZZB1</accession>
<reference evidence="1" key="1">
    <citation type="submission" date="2022-03" db="EMBL/GenBank/DDBJ databases">
        <authorList>
            <person name="Woo C.Y."/>
        </authorList>
    </citation>
    <scope>NUCLEOTIDE SEQUENCE</scope>
    <source>
        <strain evidence="1">CYS-01</strain>
    </source>
</reference>
<dbReference type="Gene3D" id="3.20.20.410">
    <property type="entry name" value="Protein of unknown function UPF0759"/>
    <property type="match status" value="1"/>
</dbReference>
<dbReference type="PANTHER" id="PTHR30348">
    <property type="entry name" value="UNCHARACTERIZED PROTEIN YECE"/>
    <property type="match status" value="1"/>
</dbReference>
<dbReference type="InterPro" id="IPR036520">
    <property type="entry name" value="UPF0759_sf"/>
</dbReference>